<dbReference type="InterPro" id="IPR052478">
    <property type="entry name" value="Metabolite_Synth_Reg"/>
</dbReference>
<evidence type="ECO:0000256" key="6">
    <source>
        <dbReference type="ARBA" id="ARBA00023242"/>
    </source>
</evidence>
<gene>
    <name evidence="9" type="ORF">PHISCL_05064</name>
</gene>
<dbReference type="InterPro" id="IPR036864">
    <property type="entry name" value="Zn2-C6_fun-type_DNA-bd_sf"/>
</dbReference>
<accession>A0A3A2ZHS4</accession>
<dbReference type="SUPFAM" id="SSF57701">
    <property type="entry name" value="Zn2/Cys6 DNA-binding domain"/>
    <property type="match status" value="1"/>
</dbReference>
<dbReference type="InterPro" id="IPR007219">
    <property type="entry name" value="XnlR_reg_dom"/>
</dbReference>
<feature type="region of interest" description="Disordered" evidence="7">
    <location>
        <begin position="51"/>
        <end position="84"/>
    </location>
</feature>
<evidence type="ECO:0000256" key="7">
    <source>
        <dbReference type="SAM" id="MobiDB-lite"/>
    </source>
</evidence>
<dbReference type="OrthoDB" id="9986881at2759"/>
<reference evidence="10" key="1">
    <citation type="submission" date="2017-02" db="EMBL/GenBank/DDBJ databases">
        <authorList>
            <person name="Tafer H."/>
            <person name="Lopandic K."/>
        </authorList>
    </citation>
    <scope>NUCLEOTIDE SEQUENCE [LARGE SCALE GENOMIC DNA]</scope>
    <source>
        <strain evidence="10">CBS 366.77</strain>
    </source>
</reference>
<dbReference type="GO" id="GO:0000981">
    <property type="term" value="F:DNA-binding transcription factor activity, RNA polymerase II-specific"/>
    <property type="evidence" value="ECO:0007669"/>
    <property type="project" value="InterPro"/>
</dbReference>
<dbReference type="EMBL" id="MVGC01000160">
    <property type="protein sequence ID" value="RJE22596.1"/>
    <property type="molecule type" value="Genomic_DNA"/>
</dbReference>
<dbReference type="Pfam" id="PF00172">
    <property type="entry name" value="Zn_clus"/>
    <property type="match status" value="1"/>
</dbReference>
<keyword evidence="4" id="KW-0238">DNA-binding</keyword>
<proteinExistence type="predicted"/>
<evidence type="ECO:0000313" key="10">
    <source>
        <dbReference type="Proteomes" id="UP000266188"/>
    </source>
</evidence>
<evidence type="ECO:0000256" key="5">
    <source>
        <dbReference type="ARBA" id="ARBA00023163"/>
    </source>
</evidence>
<keyword evidence="10" id="KW-1185">Reference proteome</keyword>
<evidence type="ECO:0000256" key="3">
    <source>
        <dbReference type="ARBA" id="ARBA00023015"/>
    </source>
</evidence>
<dbReference type="GO" id="GO:0009410">
    <property type="term" value="P:response to xenobiotic stimulus"/>
    <property type="evidence" value="ECO:0007669"/>
    <property type="project" value="TreeGrafter"/>
</dbReference>
<evidence type="ECO:0000256" key="4">
    <source>
        <dbReference type="ARBA" id="ARBA00023125"/>
    </source>
</evidence>
<dbReference type="AlphaFoldDB" id="A0A3A2ZHS4"/>
<organism evidence="9 10">
    <name type="scientific">Aspergillus sclerotialis</name>
    <dbReference type="NCBI Taxonomy" id="2070753"/>
    <lineage>
        <taxon>Eukaryota</taxon>
        <taxon>Fungi</taxon>
        <taxon>Dikarya</taxon>
        <taxon>Ascomycota</taxon>
        <taxon>Pezizomycotina</taxon>
        <taxon>Eurotiomycetes</taxon>
        <taxon>Eurotiomycetidae</taxon>
        <taxon>Eurotiales</taxon>
        <taxon>Aspergillaceae</taxon>
        <taxon>Aspergillus</taxon>
        <taxon>Aspergillus subgen. Polypaecilum</taxon>
    </lineage>
</organism>
<evidence type="ECO:0000256" key="1">
    <source>
        <dbReference type="ARBA" id="ARBA00022723"/>
    </source>
</evidence>
<evidence type="ECO:0000313" key="9">
    <source>
        <dbReference type="EMBL" id="RJE22596.1"/>
    </source>
</evidence>
<evidence type="ECO:0000256" key="2">
    <source>
        <dbReference type="ARBA" id="ARBA00022833"/>
    </source>
</evidence>
<protein>
    <submittedName>
        <fullName evidence="9">C6 transcription factor</fullName>
    </submittedName>
</protein>
<keyword evidence="2" id="KW-0862">Zinc</keyword>
<dbReference type="PANTHER" id="PTHR31779:SF5">
    <property type="entry name" value="ZN(II)2CYS6 TRANSCRIPTION FACTOR (EUROFUNG)"/>
    <property type="match status" value="1"/>
</dbReference>
<name>A0A3A2ZHS4_9EURO</name>
<keyword evidence="3" id="KW-0805">Transcription regulation</keyword>
<feature type="domain" description="Zn(2)-C6 fungal-type" evidence="8">
    <location>
        <begin position="13"/>
        <end position="42"/>
    </location>
</feature>
<comment type="caution">
    <text evidence="9">The sequence shown here is derived from an EMBL/GenBank/DDBJ whole genome shotgun (WGS) entry which is preliminary data.</text>
</comment>
<keyword evidence="1" id="KW-0479">Metal-binding</keyword>
<dbReference type="Gene3D" id="4.10.240.10">
    <property type="entry name" value="Zn(2)-C6 fungal-type DNA-binding domain"/>
    <property type="match status" value="1"/>
</dbReference>
<dbReference type="GO" id="GO:0006351">
    <property type="term" value="P:DNA-templated transcription"/>
    <property type="evidence" value="ECO:0007669"/>
    <property type="project" value="InterPro"/>
</dbReference>
<dbReference type="GO" id="GO:0008270">
    <property type="term" value="F:zinc ion binding"/>
    <property type="evidence" value="ECO:0007669"/>
    <property type="project" value="InterPro"/>
</dbReference>
<dbReference type="PANTHER" id="PTHR31779">
    <property type="entry name" value="2-NITROPROPANE DIOXYGENASE FAMILY, PUTATIVE (AFU_ORTHOLOGUE AFUA_2G17430)-RELATED"/>
    <property type="match status" value="1"/>
</dbReference>
<dbReference type="PROSITE" id="PS50048">
    <property type="entry name" value="ZN2_CY6_FUNGAL_2"/>
    <property type="match status" value="1"/>
</dbReference>
<evidence type="ECO:0000259" key="8">
    <source>
        <dbReference type="PROSITE" id="PS50048"/>
    </source>
</evidence>
<feature type="region of interest" description="Disordered" evidence="7">
    <location>
        <begin position="514"/>
        <end position="547"/>
    </location>
</feature>
<keyword evidence="6" id="KW-0539">Nucleus</keyword>
<feature type="compositionally biased region" description="Polar residues" evidence="7">
    <location>
        <begin position="55"/>
        <end position="75"/>
    </location>
</feature>
<sequence>MTEPGPRKRSRAACSSCQSRKRKCSGDQPCTTCLQFGSECYYDLGSRKKKDTKRIQTPLSLQPTTSLNANPSTNHDILPKNRSPVDSNMRLSSLEANSGAAFVRRLGLKIDPANAPRLNLFAWNIGARRSPTSLPPSSYTTPIPVVDIISQNEMNSLTARFFEKIDPCYGFVDRDTILRQISRRWLPPAADGALPYGLYDAVLCGVAAFASLFSRREASATELQLVESARLILEENLLSESPTVDTVTAWVLRVCYLRTTGSPHAAWLTSCTLMHLIEAAGLHLELNSDTVLLRSQESCHPETRRRLFAMGRHLNVWLSFELGRSRVVLHGATSLPPTPRSNNYAEEIFSLLPLSESLDPTKLQDSNDLETALSDVVAVVHVQQPLILAQCNLMLCIYRRLRALNTTISSSLLDSLLALAGKGLRAAREMVAVNCPWHQAANVPFQVICTLLAIDNRSSLSLLPEAMQTLREVATAYDTDVLREAYSTAYLLIMLHQRRKEEETRALDDVLRANPAASATRLPEPKAEGNKPGSPPSQDYGLNGQEHVSLPFDSEDLSWIGDLVIDMPSLQNFDLERFLTTDVPWPLPETGI</sequence>
<keyword evidence="5" id="KW-0804">Transcription</keyword>
<dbReference type="Proteomes" id="UP000266188">
    <property type="component" value="Unassembled WGS sequence"/>
</dbReference>
<dbReference type="CDD" id="cd12148">
    <property type="entry name" value="fungal_TF_MHR"/>
    <property type="match status" value="1"/>
</dbReference>
<dbReference type="SMART" id="SM00066">
    <property type="entry name" value="GAL4"/>
    <property type="match status" value="1"/>
</dbReference>
<dbReference type="Pfam" id="PF04082">
    <property type="entry name" value="Fungal_trans"/>
    <property type="match status" value="1"/>
</dbReference>
<dbReference type="GO" id="GO:0003677">
    <property type="term" value="F:DNA binding"/>
    <property type="evidence" value="ECO:0007669"/>
    <property type="project" value="UniProtKB-KW"/>
</dbReference>
<dbReference type="InterPro" id="IPR001138">
    <property type="entry name" value="Zn2Cys6_DnaBD"/>
</dbReference>